<dbReference type="InterPro" id="IPR014030">
    <property type="entry name" value="Ketoacyl_synth_N"/>
</dbReference>
<dbReference type="KEGG" id="ruv:EC9_38050"/>
<dbReference type="InterPro" id="IPR000794">
    <property type="entry name" value="Beta-ketoacyl_synthase"/>
</dbReference>
<dbReference type="SUPFAM" id="SSF53901">
    <property type="entry name" value="Thiolase-like"/>
    <property type="match status" value="2"/>
</dbReference>
<dbReference type="PANTHER" id="PTHR11712">
    <property type="entry name" value="POLYKETIDE SYNTHASE-RELATED"/>
    <property type="match status" value="1"/>
</dbReference>
<dbReference type="RefSeq" id="WP_145347420.1">
    <property type="nucleotide sequence ID" value="NZ_CP036261.1"/>
</dbReference>
<dbReference type="InterPro" id="IPR016039">
    <property type="entry name" value="Thiolase-like"/>
</dbReference>
<dbReference type="Proteomes" id="UP000319557">
    <property type="component" value="Chromosome"/>
</dbReference>
<proteinExistence type="predicted"/>
<keyword evidence="4" id="KW-1185">Reference proteome</keyword>
<dbReference type="OrthoDB" id="253832at2"/>
<dbReference type="Gene3D" id="3.40.47.10">
    <property type="match status" value="1"/>
</dbReference>
<dbReference type="GO" id="GO:0005829">
    <property type="term" value="C:cytosol"/>
    <property type="evidence" value="ECO:0007669"/>
    <property type="project" value="TreeGrafter"/>
</dbReference>
<dbReference type="EC" id="2.3.1.179" evidence="3"/>
<evidence type="ECO:0000259" key="2">
    <source>
        <dbReference type="Pfam" id="PF00109"/>
    </source>
</evidence>
<keyword evidence="1 3" id="KW-0808">Transferase</keyword>
<keyword evidence="3" id="KW-0012">Acyltransferase</keyword>
<feature type="domain" description="Beta-ketoacyl synthase-like N-terminal" evidence="2">
    <location>
        <begin position="46"/>
        <end position="215"/>
    </location>
</feature>
<evidence type="ECO:0000313" key="3">
    <source>
        <dbReference type="EMBL" id="QDS89605.1"/>
    </source>
</evidence>
<evidence type="ECO:0000256" key="1">
    <source>
        <dbReference type="ARBA" id="ARBA00022679"/>
    </source>
</evidence>
<protein>
    <submittedName>
        <fullName evidence="3">3-oxoacyl-[acyl-carrier-protein] synthase 2</fullName>
        <ecNumber evidence="3">2.3.1.179</ecNumber>
    </submittedName>
</protein>
<dbReference type="AlphaFoldDB" id="A0A517M3Z6"/>
<dbReference type="PANTHER" id="PTHR11712:SF336">
    <property type="entry name" value="3-OXOACYL-[ACYL-CARRIER-PROTEIN] SYNTHASE, MITOCHONDRIAL"/>
    <property type="match status" value="1"/>
</dbReference>
<dbReference type="Pfam" id="PF00109">
    <property type="entry name" value="ketoacyl-synt"/>
    <property type="match status" value="1"/>
</dbReference>
<reference evidence="3 4" key="1">
    <citation type="submission" date="2019-02" db="EMBL/GenBank/DDBJ databases">
        <title>Deep-cultivation of Planctomycetes and their phenomic and genomic characterization uncovers novel biology.</title>
        <authorList>
            <person name="Wiegand S."/>
            <person name="Jogler M."/>
            <person name="Boedeker C."/>
            <person name="Pinto D."/>
            <person name="Vollmers J."/>
            <person name="Rivas-Marin E."/>
            <person name="Kohn T."/>
            <person name="Peeters S.H."/>
            <person name="Heuer A."/>
            <person name="Rast P."/>
            <person name="Oberbeckmann S."/>
            <person name="Bunk B."/>
            <person name="Jeske O."/>
            <person name="Meyerdierks A."/>
            <person name="Storesund J.E."/>
            <person name="Kallscheuer N."/>
            <person name="Luecker S."/>
            <person name="Lage O.M."/>
            <person name="Pohl T."/>
            <person name="Merkel B.J."/>
            <person name="Hornburger P."/>
            <person name="Mueller R.-W."/>
            <person name="Bruemmer F."/>
            <person name="Labrenz M."/>
            <person name="Spormann A.M."/>
            <person name="Op den Camp H."/>
            <person name="Overmann J."/>
            <person name="Amann R."/>
            <person name="Jetten M.S.M."/>
            <person name="Mascher T."/>
            <person name="Medema M.H."/>
            <person name="Devos D.P."/>
            <person name="Kaster A.-K."/>
            <person name="Ovreas L."/>
            <person name="Rohde M."/>
            <person name="Galperin M.Y."/>
            <person name="Jogler C."/>
        </authorList>
    </citation>
    <scope>NUCLEOTIDE SEQUENCE [LARGE SCALE GENOMIC DNA]</scope>
    <source>
        <strain evidence="3 4">EC9</strain>
    </source>
</reference>
<organism evidence="3 4">
    <name type="scientific">Rosistilla ulvae</name>
    <dbReference type="NCBI Taxonomy" id="1930277"/>
    <lineage>
        <taxon>Bacteria</taxon>
        <taxon>Pseudomonadati</taxon>
        <taxon>Planctomycetota</taxon>
        <taxon>Planctomycetia</taxon>
        <taxon>Pirellulales</taxon>
        <taxon>Pirellulaceae</taxon>
        <taxon>Rosistilla</taxon>
    </lineage>
</organism>
<dbReference type="GO" id="GO:0004315">
    <property type="term" value="F:3-oxoacyl-[acyl-carrier-protein] synthase activity"/>
    <property type="evidence" value="ECO:0007669"/>
    <property type="project" value="UniProtKB-EC"/>
</dbReference>
<accession>A0A517M3Z6</accession>
<evidence type="ECO:0000313" key="4">
    <source>
        <dbReference type="Proteomes" id="UP000319557"/>
    </source>
</evidence>
<name>A0A517M3Z6_9BACT</name>
<dbReference type="EMBL" id="CP036261">
    <property type="protein sequence ID" value="QDS89605.1"/>
    <property type="molecule type" value="Genomic_DNA"/>
</dbReference>
<dbReference type="GO" id="GO:0006633">
    <property type="term" value="P:fatty acid biosynthetic process"/>
    <property type="evidence" value="ECO:0007669"/>
    <property type="project" value="TreeGrafter"/>
</dbReference>
<sequence>MHHLSSKHDSVVITGVGVLSPWGSGFDSLRSAFDHAHASPPSAPTTGLLDSYSGSIDDFGTLPLDRKRSLRKSMKLMNRETQLGVAAAFQAIQDSDLDAAAYDPDRVGVCFGAGNVEVRPEDFVAGVQACGESSPEMIEAAWGSLGIPHVDPLWVLRVLPNMPACHIAISCDYRGPNNTITQAEASANLAIQEAKYHLLDDEADAMIVGSTGTTIRIDGASETDGSEGAAAFVIERLERAQQRGATIYGEVLGIGSSCVIDATMVPKPDEAANNAIRASLAQSHLSDNGGVQFTVINDQRGSAAIDRVLESRPTDSLNLADWIGQVDAGSGAIGLAVALQRLAASDASATRSAINIGITHNGLASCLTIRNLQSSRAA</sequence>
<gene>
    <name evidence="3" type="primary">fabF_5</name>
    <name evidence="3" type="ORF">EC9_38050</name>
</gene>